<dbReference type="InParanoid" id="A0A6I9T2B1"/>
<evidence type="ECO:0000256" key="1">
    <source>
        <dbReference type="ARBA" id="ARBA00001971"/>
    </source>
</evidence>
<dbReference type="GO" id="GO:0016705">
    <property type="term" value="F:oxidoreductase activity, acting on paired donors, with incorporation or reduction of molecular oxygen"/>
    <property type="evidence" value="ECO:0007669"/>
    <property type="project" value="InterPro"/>
</dbReference>
<dbReference type="GO" id="GO:0016020">
    <property type="term" value="C:membrane"/>
    <property type="evidence" value="ECO:0007669"/>
    <property type="project" value="UniProtKB-SubCell"/>
</dbReference>
<evidence type="ECO:0000256" key="10">
    <source>
        <dbReference type="ARBA" id="ARBA00023004"/>
    </source>
</evidence>
<dbReference type="Pfam" id="PF00067">
    <property type="entry name" value="p450"/>
    <property type="match status" value="1"/>
</dbReference>
<evidence type="ECO:0000256" key="11">
    <source>
        <dbReference type="ARBA" id="ARBA00023033"/>
    </source>
</evidence>
<protein>
    <submittedName>
        <fullName evidence="17">Premnaspirodiene oxygenase-like</fullName>
    </submittedName>
</protein>
<keyword evidence="5 15" id="KW-0812">Transmembrane</keyword>
<comment type="similarity">
    <text evidence="3 14">Belongs to the cytochrome P450 family.</text>
</comment>
<keyword evidence="10 13" id="KW-0408">Iron</keyword>
<dbReference type="InterPro" id="IPR052306">
    <property type="entry name" value="CYP450_71D"/>
</dbReference>
<dbReference type="PRINTS" id="PR00463">
    <property type="entry name" value="EP450I"/>
</dbReference>
<dbReference type="PROSITE" id="PS00086">
    <property type="entry name" value="CYTOCHROME_P450"/>
    <property type="match status" value="1"/>
</dbReference>
<evidence type="ECO:0000256" key="9">
    <source>
        <dbReference type="ARBA" id="ARBA00023002"/>
    </source>
</evidence>
<keyword evidence="16" id="KW-1185">Reference proteome</keyword>
<evidence type="ECO:0000256" key="15">
    <source>
        <dbReference type="SAM" id="Phobius"/>
    </source>
</evidence>
<evidence type="ECO:0000313" key="16">
    <source>
        <dbReference type="Proteomes" id="UP000504604"/>
    </source>
</evidence>
<dbReference type="PANTHER" id="PTHR47953:SF19">
    <property type="entry name" value="OS06G0641600 PROTEIN"/>
    <property type="match status" value="1"/>
</dbReference>
<dbReference type="PANTHER" id="PTHR47953">
    <property type="entry name" value="OS08G0105600 PROTEIN"/>
    <property type="match status" value="1"/>
</dbReference>
<dbReference type="OrthoDB" id="538795at2759"/>
<feature type="binding site" description="axial binding residue" evidence="13">
    <location>
        <position position="442"/>
    </location>
    <ligand>
        <name>heme</name>
        <dbReference type="ChEBI" id="CHEBI:30413"/>
    </ligand>
    <ligandPart>
        <name>Fe</name>
        <dbReference type="ChEBI" id="CHEBI:18248"/>
    </ligandPart>
</feature>
<dbReference type="KEGG" id="sind:105161143"/>
<keyword evidence="9 14" id="KW-0560">Oxidoreductase</keyword>
<dbReference type="GO" id="GO:0005506">
    <property type="term" value="F:iron ion binding"/>
    <property type="evidence" value="ECO:0007669"/>
    <property type="project" value="InterPro"/>
</dbReference>
<dbReference type="PRINTS" id="PR00385">
    <property type="entry name" value="P450"/>
</dbReference>
<comment type="cofactor">
    <cofactor evidence="1 13">
        <name>heme</name>
        <dbReference type="ChEBI" id="CHEBI:30413"/>
    </cofactor>
</comment>
<dbReference type="FunFam" id="1.10.630.10:FF:000043">
    <property type="entry name" value="Cytochrome P450 99A2"/>
    <property type="match status" value="1"/>
</dbReference>
<proteinExistence type="inferred from homology"/>
<evidence type="ECO:0000256" key="2">
    <source>
        <dbReference type="ARBA" id="ARBA00004606"/>
    </source>
</evidence>
<accession>A0A6I9T2B1</accession>
<evidence type="ECO:0000256" key="6">
    <source>
        <dbReference type="ARBA" id="ARBA00022723"/>
    </source>
</evidence>
<evidence type="ECO:0000256" key="7">
    <source>
        <dbReference type="ARBA" id="ARBA00022968"/>
    </source>
</evidence>
<keyword evidence="8 15" id="KW-1133">Transmembrane helix</keyword>
<dbReference type="AlphaFoldDB" id="A0A6I9T2B1"/>
<dbReference type="CDD" id="cd11072">
    <property type="entry name" value="CYP71-like"/>
    <property type="match status" value="1"/>
</dbReference>
<feature type="transmembrane region" description="Helical" evidence="15">
    <location>
        <begin position="6"/>
        <end position="25"/>
    </location>
</feature>
<evidence type="ECO:0000256" key="12">
    <source>
        <dbReference type="ARBA" id="ARBA00023136"/>
    </source>
</evidence>
<dbReference type="SUPFAM" id="SSF48264">
    <property type="entry name" value="Cytochrome P450"/>
    <property type="match status" value="1"/>
</dbReference>
<evidence type="ECO:0000256" key="4">
    <source>
        <dbReference type="ARBA" id="ARBA00022617"/>
    </source>
</evidence>
<keyword evidence="12 15" id="KW-0472">Membrane</keyword>
<dbReference type="GeneID" id="105161143"/>
<keyword evidence="11 14" id="KW-0503">Monooxygenase</keyword>
<evidence type="ECO:0000256" key="13">
    <source>
        <dbReference type="PIRSR" id="PIRSR602401-1"/>
    </source>
</evidence>
<dbReference type="RefSeq" id="XP_011077043.1">
    <property type="nucleotide sequence ID" value="XM_011078741.2"/>
</dbReference>
<dbReference type="GO" id="GO:0020037">
    <property type="term" value="F:heme binding"/>
    <property type="evidence" value="ECO:0007669"/>
    <property type="project" value="InterPro"/>
</dbReference>
<dbReference type="Proteomes" id="UP000504604">
    <property type="component" value="Linkage group LG4"/>
</dbReference>
<name>A0A6I9T2B1_SESIN</name>
<dbReference type="InterPro" id="IPR001128">
    <property type="entry name" value="Cyt_P450"/>
</dbReference>
<dbReference type="InterPro" id="IPR017972">
    <property type="entry name" value="Cyt_P450_CS"/>
</dbReference>
<dbReference type="InterPro" id="IPR036396">
    <property type="entry name" value="Cyt_P450_sf"/>
</dbReference>
<sequence length="504" mass="57670">MEFGVFSFIVLISVFVLVLVVRKLTNFSKINKPKLNLPPGPRKLPFIGSLHLFAGSNPPHRTLRDLAKKYGPLMHLQLGEVNIIVASSSETARQFLKTHDIDFASRSTVLMSEICCYGNKDIVFAPYSEYWRQMRKICTLELLSAKRVESFRPIREEEMSDLCRWIVLQEGSPINLTQKLCMANYEIMARATFGKKTEEHVKFIAIVKEGMEFMSTFHIADVYPSLKLLSWITGLKRKLERVHQQTDRIIGNIIEEHRRVDAADRGNHEDLADVLLRVRDSGSLELPLTIENIKAVLADMFGGGIEAPTTTIDWAMAEMVRNPSVLIKAQDEVRQVFDGKGRVNEAYFDELKYLKLVIKETLRLHPPGALLLPRQNKERYEINGYEIPARSRVLVNVWAIGTDSEYWEDAEEFKPERFLEKQVDFQGNCLEFIPFGAGRRICPGISFAIANVELALAMLLYHFDWILPNGMKPEEMDMTEFSGVSARRKANLYVIPIVRRPFSS</sequence>
<keyword evidence="6 13" id="KW-0479">Metal-binding</keyword>
<dbReference type="InterPro" id="IPR002401">
    <property type="entry name" value="Cyt_P450_E_grp-I"/>
</dbReference>
<dbReference type="GO" id="GO:0004497">
    <property type="term" value="F:monooxygenase activity"/>
    <property type="evidence" value="ECO:0007669"/>
    <property type="project" value="UniProtKB-KW"/>
</dbReference>
<organism evidence="16 17">
    <name type="scientific">Sesamum indicum</name>
    <name type="common">Oriental sesame</name>
    <name type="synonym">Sesamum orientale</name>
    <dbReference type="NCBI Taxonomy" id="4182"/>
    <lineage>
        <taxon>Eukaryota</taxon>
        <taxon>Viridiplantae</taxon>
        <taxon>Streptophyta</taxon>
        <taxon>Embryophyta</taxon>
        <taxon>Tracheophyta</taxon>
        <taxon>Spermatophyta</taxon>
        <taxon>Magnoliopsida</taxon>
        <taxon>eudicotyledons</taxon>
        <taxon>Gunneridae</taxon>
        <taxon>Pentapetalae</taxon>
        <taxon>asterids</taxon>
        <taxon>lamiids</taxon>
        <taxon>Lamiales</taxon>
        <taxon>Pedaliaceae</taxon>
        <taxon>Sesamum</taxon>
    </lineage>
</organism>
<gene>
    <name evidence="17" type="primary">LOC105161143</name>
</gene>
<evidence type="ECO:0000313" key="17">
    <source>
        <dbReference type="RefSeq" id="XP_011077043.1"/>
    </source>
</evidence>
<reference evidence="17" key="1">
    <citation type="submission" date="2025-08" db="UniProtKB">
        <authorList>
            <consortium name="RefSeq"/>
        </authorList>
    </citation>
    <scope>IDENTIFICATION</scope>
</reference>
<evidence type="ECO:0000256" key="14">
    <source>
        <dbReference type="RuleBase" id="RU000461"/>
    </source>
</evidence>
<evidence type="ECO:0000256" key="5">
    <source>
        <dbReference type="ARBA" id="ARBA00022692"/>
    </source>
</evidence>
<comment type="subcellular location">
    <subcellularLocation>
        <location evidence="2">Membrane</location>
        <topology evidence="2">Single-pass type II membrane protein</topology>
    </subcellularLocation>
</comment>
<keyword evidence="4 13" id="KW-0349">Heme</keyword>
<keyword evidence="7" id="KW-0735">Signal-anchor</keyword>
<evidence type="ECO:0000256" key="3">
    <source>
        <dbReference type="ARBA" id="ARBA00010617"/>
    </source>
</evidence>
<dbReference type="Gene3D" id="1.10.630.10">
    <property type="entry name" value="Cytochrome P450"/>
    <property type="match status" value="1"/>
</dbReference>
<evidence type="ECO:0000256" key="8">
    <source>
        <dbReference type="ARBA" id="ARBA00022989"/>
    </source>
</evidence>
<dbReference type="Gramene" id="SIN_1007120.t">
    <property type="protein sequence ID" value="SIN_1007120.t"/>
    <property type="gene ID" value="SIN_1007120"/>
</dbReference>